<feature type="domain" description="NAD(P)-binding" evidence="2">
    <location>
        <begin position="63"/>
        <end position="210"/>
    </location>
</feature>
<feature type="chain" id="PRO_5003657022" description="NAD(P)-binding domain-containing protein" evidence="1">
    <location>
        <begin position="22"/>
        <end position="373"/>
    </location>
</feature>
<accession>I2CPE2</accession>
<sequence>MSQGMAACLAVLASCICSSQAFLNPSSFSSSSLLPPPCAPLRSRGSSMMAAGQSALIIQNKGGGHGEIGYHLALKLVKEKGLQVTLLNDKYDDQKQPFKSYGDLTGAGVDILSADLGSADVKSLLSGRSFHYVFDNFAKSSEALPPFLDLARAWPLQVYVFVSSGGMYQVEDSFPLLEDSPVALNEPRKIELAIEASGLPYTFFRPQYIYGPLTSKRDYLDWFFHRLVRDKPLPLPLHGDQFTTLTHVEDVASLLAAVVDNPQALRQVFNCASDRCITFKGVVGVAGNAMGRKDAKEAIVLYDPAERKADLPKGWWPFRNTHFNVSPEKAKRLLGWVPAHDLAKDLEEYYRGYVAAGLDKKEMSFEVDEKILG</sequence>
<proteinExistence type="evidence at transcript level"/>
<protein>
    <recommendedName>
        <fullName evidence="2">NAD(P)-binding domain-containing protein</fullName>
    </recommendedName>
</protein>
<dbReference type="PANTHER" id="PTHR43725:SF6">
    <property type="entry name" value="CHLOROPLAST STEM-LOOP BINDING PROTEIN OF 41 KDA A, CHLOROPLASTIC"/>
    <property type="match status" value="1"/>
</dbReference>
<organism evidence="3">
    <name type="scientific">Nannochloropsis gaditana (strain CCMP526)</name>
    <name type="common">Green microalga</name>
    <name type="synonym">Microchloropsis gaditana</name>
    <dbReference type="NCBI Taxonomy" id="1093141"/>
    <lineage>
        <taxon>Eukaryota</taxon>
        <taxon>Sar</taxon>
        <taxon>Stramenopiles</taxon>
        <taxon>Ochrophyta</taxon>
        <taxon>Eustigmatophyceae</taxon>
        <taxon>Eustigmatales</taxon>
        <taxon>Monodopsidaceae</taxon>
        <taxon>Nannochloropsis</taxon>
    </lineage>
</organism>
<evidence type="ECO:0000256" key="1">
    <source>
        <dbReference type="SAM" id="SignalP"/>
    </source>
</evidence>
<keyword evidence="1" id="KW-0732">Signal</keyword>
<dbReference type="GO" id="GO:0003978">
    <property type="term" value="F:UDP-glucose 4-epimerase activity"/>
    <property type="evidence" value="ECO:0007669"/>
    <property type="project" value="TreeGrafter"/>
</dbReference>
<feature type="signal peptide" evidence="1">
    <location>
        <begin position="1"/>
        <end position="21"/>
    </location>
</feature>
<reference evidence="3" key="2">
    <citation type="journal article" date="2012" name="Nat. Commun.">
        <title>Draft genome sequence and genetic transformation of the oleaginous alga Nannochloropis gaditana.</title>
        <authorList>
            <person name="Radakovits R."/>
            <person name="Jinkerson R.E."/>
            <person name="Fuerstenberg S.I."/>
            <person name="Tae H."/>
            <person name="Settlage R.E."/>
            <person name="Boore J.L."/>
            <person name="Posewitz M.C."/>
        </authorList>
    </citation>
    <scope>NUCLEOTIDE SEQUENCE</scope>
    <source>
        <strain evidence="3">CCMP526</strain>
    </source>
</reference>
<dbReference type="Gene3D" id="3.40.50.720">
    <property type="entry name" value="NAD(P)-binding Rossmann-like Domain"/>
    <property type="match status" value="1"/>
</dbReference>
<dbReference type="InterPro" id="IPR016040">
    <property type="entry name" value="NAD(P)-bd_dom"/>
</dbReference>
<dbReference type="AlphaFoldDB" id="I2CPE2"/>
<name>I2CPE2_NANGC</name>
<evidence type="ECO:0000259" key="2">
    <source>
        <dbReference type="Pfam" id="PF13460"/>
    </source>
</evidence>
<reference evidence="3" key="1">
    <citation type="journal article" date="2012" name="Bioengineered">
        <title>Additional insights into the genome of the oleaginous model alga Nannochloropsis gaditana.</title>
        <authorList>
            <person name="Jinkerson R.E."/>
            <person name="Radakovits R."/>
            <person name="Posewitz M.C."/>
        </authorList>
    </citation>
    <scope>NUCLEOTIDE SEQUENCE</scope>
    <source>
        <strain evidence="3">CCMP526</strain>
    </source>
</reference>
<evidence type="ECO:0000313" key="3">
    <source>
        <dbReference type="EMBL" id="AFJ68775.1"/>
    </source>
</evidence>
<gene>
    <name evidence="3" type="ORF">NGATSA_3008300</name>
</gene>
<dbReference type="PANTHER" id="PTHR43725">
    <property type="entry name" value="UDP-GLUCOSE 4-EPIMERASE"/>
    <property type="match status" value="1"/>
</dbReference>
<dbReference type="GO" id="GO:0005996">
    <property type="term" value="P:monosaccharide metabolic process"/>
    <property type="evidence" value="ECO:0007669"/>
    <property type="project" value="TreeGrafter"/>
</dbReference>
<dbReference type="GO" id="GO:0005829">
    <property type="term" value="C:cytosol"/>
    <property type="evidence" value="ECO:0007669"/>
    <property type="project" value="TreeGrafter"/>
</dbReference>
<dbReference type="InterPro" id="IPR036291">
    <property type="entry name" value="NAD(P)-bd_dom_sf"/>
</dbReference>
<dbReference type="EMBL" id="JU966297">
    <property type="protein sequence ID" value="AFJ68775.1"/>
    <property type="molecule type" value="mRNA"/>
</dbReference>
<dbReference type="Pfam" id="PF13460">
    <property type="entry name" value="NAD_binding_10"/>
    <property type="match status" value="1"/>
</dbReference>
<dbReference type="SUPFAM" id="SSF51735">
    <property type="entry name" value="NAD(P)-binding Rossmann-fold domains"/>
    <property type="match status" value="1"/>
</dbReference>